<dbReference type="CDD" id="cd15760">
    <property type="entry name" value="FYVE_scVPS27p_like"/>
    <property type="match status" value="1"/>
</dbReference>
<feature type="compositionally biased region" description="Polar residues" evidence="5">
    <location>
        <begin position="33"/>
        <end position="56"/>
    </location>
</feature>
<dbReference type="PROSITE" id="PS50178">
    <property type="entry name" value="ZF_FYVE"/>
    <property type="match status" value="1"/>
</dbReference>
<dbReference type="InterPro" id="IPR013083">
    <property type="entry name" value="Znf_RING/FYVE/PHD"/>
</dbReference>
<keyword evidence="1" id="KW-0479">Metal-binding</keyword>
<evidence type="ECO:0000256" key="4">
    <source>
        <dbReference type="PROSITE-ProRule" id="PRU00091"/>
    </source>
</evidence>
<accession>A0A6A5TH55</accession>
<dbReference type="PANTHER" id="PTHR39490:SF8">
    <property type="entry name" value="ZINC FINGER FYVE DOMAIN-CONTAINING PROTEIN 21"/>
    <property type="match status" value="1"/>
</dbReference>
<dbReference type="InterPro" id="IPR017455">
    <property type="entry name" value="Znf_FYVE-rel"/>
</dbReference>
<dbReference type="InterPro" id="IPR052113">
    <property type="entry name" value="FYVE-type_Zinc_Finger"/>
</dbReference>
<feature type="domain" description="FYVE-type" evidence="6">
    <location>
        <begin position="155"/>
        <end position="210"/>
    </location>
</feature>
<dbReference type="InterPro" id="IPR000306">
    <property type="entry name" value="Znf_FYVE"/>
</dbReference>
<sequence length="263" mass="29461">MATQFSSTTTATQPTPYQHAYKKSAQYAPMDSGANSPVNLSPTSPRDTSHPYTRSQHAPPLRPLKTPLYVPAALRRTEKRQSPPKNDARVDTPNSNWGHGPFGSGNGDVAPVTRIATEDLNTIYNDMPLSPIAGPITRNHWQPDTSANECSASSCQQTFNWRTRRHHCRKCGGIFCWQHSQKVVRLNEHALFHPEGNWQRSCDRCHTQFREWEQMRSSRTNSESSDSGTAAVRIDTPQAQRPENARVGSLATSFGGNWNWSTF</sequence>
<dbReference type="PANTHER" id="PTHR39490">
    <property type="entry name" value="ARRESTIN DOMAIN-CONTAINING PROTEIN D"/>
    <property type="match status" value="1"/>
</dbReference>
<organism evidence="7 8">
    <name type="scientific">Byssothecium circinans</name>
    <dbReference type="NCBI Taxonomy" id="147558"/>
    <lineage>
        <taxon>Eukaryota</taxon>
        <taxon>Fungi</taxon>
        <taxon>Dikarya</taxon>
        <taxon>Ascomycota</taxon>
        <taxon>Pezizomycotina</taxon>
        <taxon>Dothideomycetes</taxon>
        <taxon>Pleosporomycetidae</taxon>
        <taxon>Pleosporales</taxon>
        <taxon>Massarineae</taxon>
        <taxon>Massarinaceae</taxon>
        <taxon>Byssothecium</taxon>
    </lineage>
</organism>
<dbReference type="OrthoDB" id="10018316at2759"/>
<evidence type="ECO:0000259" key="6">
    <source>
        <dbReference type="PROSITE" id="PS50178"/>
    </source>
</evidence>
<evidence type="ECO:0000256" key="2">
    <source>
        <dbReference type="ARBA" id="ARBA00022771"/>
    </source>
</evidence>
<dbReference type="SUPFAM" id="SSF57903">
    <property type="entry name" value="FYVE/PHD zinc finger"/>
    <property type="match status" value="1"/>
</dbReference>
<gene>
    <name evidence="7" type="ORF">CC80DRAFT_552548</name>
</gene>
<feature type="region of interest" description="Disordered" evidence="5">
    <location>
        <begin position="1"/>
        <end position="110"/>
    </location>
</feature>
<evidence type="ECO:0000256" key="5">
    <source>
        <dbReference type="SAM" id="MobiDB-lite"/>
    </source>
</evidence>
<reference evidence="7" key="1">
    <citation type="journal article" date="2020" name="Stud. Mycol.">
        <title>101 Dothideomycetes genomes: a test case for predicting lifestyles and emergence of pathogens.</title>
        <authorList>
            <person name="Haridas S."/>
            <person name="Albert R."/>
            <person name="Binder M."/>
            <person name="Bloem J."/>
            <person name="Labutti K."/>
            <person name="Salamov A."/>
            <person name="Andreopoulos B."/>
            <person name="Baker S."/>
            <person name="Barry K."/>
            <person name="Bills G."/>
            <person name="Bluhm B."/>
            <person name="Cannon C."/>
            <person name="Castanera R."/>
            <person name="Culley D."/>
            <person name="Daum C."/>
            <person name="Ezra D."/>
            <person name="Gonzalez J."/>
            <person name="Henrissat B."/>
            <person name="Kuo A."/>
            <person name="Liang C."/>
            <person name="Lipzen A."/>
            <person name="Lutzoni F."/>
            <person name="Magnuson J."/>
            <person name="Mondo S."/>
            <person name="Nolan M."/>
            <person name="Ohm R."/>
            <person name="Pangilinan J."/>
            <person name="Park H.-J."/>
            <person name="Ramirez L."/>
            <person name="Alfaro M."/>
            <person name="Sun H."/>
            <person name="Tritt A."/>
            <person name="Yoshinaga Y."/>
            <person name="Zwiers L.-H."/>
            <person name="Turgeon B."/>
            <person name="Goodwin S."/>
            <person name="Spatafora J."/>
            <person name="Crous P."/>
            <person name="Grigoriev I."/>
        </authorList>
    </citation>
    <scope>NUCLEOTIDE SEQUENCE</scope>
    <source>
        <strain evidence="7">CBS 675.92</strain>
    </source>
</reference>
<keyword evidence="2 4" id="KW-0863">Zinc-finger</keyword>
<evidence type="ECO:0000313" key="8">
    <source>
        <dbReference type="Proteomes" id="UP000800035"/>
    </source>
</evidence>
<dbReference type="Proteomes" id="UP000800035">
    <property type="component" value="Unassembled WGS sequence"/>
</dbReference>
<name>A0A6A5TH55_9PLEO</name>
<dbReference type="Pfam" id="PF01363">
    <property type="entry name" value="FYVE"/>
    <property type="match status" value="1"/>
</dbReference>
<dbReference type="GO" id="GO:0008270">
    <property type="term" value="F:zinc ion binding"/>
    <property type="evidence" value="ECO:0007669"/>
    <property type="project" value="UniProtKB-KW"/>
</dbReference>
<dbReference type="Gene3D" id="3.30.40.10">
    <property type="entry name" value="Zinc/RING finger domain, C3HC4 (zinc finger)"/>
    <property type="match status" value="1"/>
</dbReference>
<evidence type="ECO:0000313" key="7">
    <source>
        <dbReference type="EMBL" id="KAF1952115.1"/>
    </source>
</evidence>
<feature type="compositionally biased region" description="Basic and acidic residues" evidence="5">
    <location>
        <begin position="75"/>
        <end position="90"/>
    </location>
</feature>
<feature type="region of interest" description="Disordered" evidence="5">
    <location>
        <begin position="216"/>
        <end position="247"/>
    </location>
</feature>
<feature type="compositionally biased region" description="Low complexity" evidence="5">
    <location>
        <begin position="1"/>
        <end position="16"/>
    </location>
</feature>
<dbReference type="SMART" id="SM00064">
    <property type="entry name" value="FYVE"/>
    <property type="match status" value="1"/>
</dbReference>
<evidence type="ECO:0000256" key="1">
    <source>
        <dbReference type="ARBA" id="ARBA00022723"/>
    </source>
</evidence>
<keyword evidence="8" id="KW-1185">Reference proteome</keyword>
<proteinExistence type="predicted"/>
<dbReference type="AlphaFoldDB" id="A0A6A5TH55"/>
<evidence type="ECO:0000256" key="3">
    <source>
        <dbReference type="ARBA" id="ARBA00022833"/>
    </source>
</evidence>
<feature type="compositionally biased region" description="Low complexity" evidence="5">
    <location>
        <begin position="217"/>
        <end position="227"/>
    </location>
</feature>
<dbReference type="EMBL" id="ML977012">
    <property type="protein sequence ID" value="KAF1952115.1"/>
    <property type="molecule type" value="Genomic_DNA"/>
</dbReference>
<protein>
    <recommendedName>
        <fullName evidence="6">FYVE-type domain-containing protein</fullName>
    </recommendedName>
</protein>
<dbReference type="InterPro" id="IPR011011">
    <property type="entry name" value="Znf_FYVE_PHD"/>
</dbReference>
<keyword evidence="3" id="KW-0862">Zinc</keyword>